<evidence type="ECO:0000256" key="2">
    <source>
        <dbReference type="ARBA" id="ARBA00022692"/>
    </source>
</evidence>
<dbReference type="InterPro" id="IPR009644">
    <property type="entry name" value="FKTN/MNN4/W02B3.4-1"/>
</dbReference>
<dbReference type="RefSeq" id="XP_018983116.1">
    <property type="nucleotide sequence ID" value="XM_019130609.1"/>
</dbReference>
<dbReference type="PANTHER" id="PTHR15407">
    <property type="entry name" value="FUKUTIN-RELATED"/>
    <property type="match status" value="1"/>
</dbReference>
<sequence length="768" mass="87128">MSLLLILSFIGLSLRDMDLPSSFLTSKNGVNSTLDMLTKIVQAFTETIHWDVPADMLPDDINPIVMEALDAVLDDSAAKADIWKYDFSRGDKKVIIPAFYLPKSKLSNPLTQSFDPRFTWGIYLHHMAQEITQACREPTSAREKMSIPFVWSEWVDLSELDGYVSLPLGQKPTCGDVHSNAGLSKYEKLRAQKGEKGSPPGIPVEGPNLRPDRIQGYEYWMTYCDDEMEITNQLAFPGFQITGPTREKSSPRLKSLHAKSYLLGAAPAPSQIVWLVNNGSIIVDIDPNSTPLHLNHTLVQTYIRDQNENRNLTKTIKKVGNFVNVTQDIADFRSAIHGTPNTVSLSVQNHAKENSPILTYKVDIADSEFHGDCYHKYTEMIRDKLPESWTTLESNYYNSVEVSKEAKLHNLISKYFYETEIMGNTLGSHYDWRFFDGLTHLDLVEQRIVFHHMLRTWLKFTGEYGLTTWVAHGSLLSWYWNGMSFPWDNDLDVQMPLEHLHRMALQFNQSLIVGVDESYDSYLLDVGTFITERTHGNGKNNIDARLIHTGTGLYIDITGISLSGSLASPTYYGLLEAEHKRLGMPGSYANTRGSESLRLEKNTQMNAVNDRNGHYMLVHDLTPLRLTLVEGAPAYVPQNYKKALGVEYARGMVSRAFKNWAYEPLSSTWMSKFVLTKVPNVAKITGEELLEVLQGNEAALNEVYATHALTRVHRHEMSELEVDEWGTEKLVMDNKWLKPVRCDLYEFRENSAGLWGRDTATIGLVYQQ</sequence>
<proteinExistence type="predicted"/>
<keyword evidence="3" id="KW-1133">Transmembrane helix</keyword>
<evidence type="ECO:0000256" key="3">
    <source>
        <dbReference type="ARBA" id="ARBA00022989"/>
    </source>
</evidence>
<dbReference type="AlphaFoldDB" id="A0A1E3QJI9"/>
<dbReference type="PANTHER" id="PTHR15407:SF28">
    <property type="entry name" value="RIBITOL-5-PHOSPHATE TRANSFERASE FKTN"/>
    <property type="match status" value="1"/>
</dbReference>
<accession>A0A1E3QJI9</accession>
<evidence type="ECO:0000256" key="4">
    <source>
        <dbReference type="ARBA" id="ARBA00023136"/>
    </source>
</evidence>
<dbReference type="GO" id="GO:0016020">
    <property type="term" value="C:membrane"/>
    <property type="evidence" value="ECO:0007669"/>
    <property type="project" value="UniProtKB-SubCell"/>
</dbReference>
<feature type="signal peptide" evidence="5">
    <location>
        <begin position="1"/>
        <end position="15"/>
    </location>
</feature>
<evidence type="ECO:0000259" key="6">
    <source>
        <dbReference type="Pfam" id="PF04991"/>
    </source>
</evidence>
<evidence type="ECO:0000256" key="1">
    <source>
        <dbReference type="ARBA" id="ARBA00004167"/>
    </source>
</evidence>
<evidence type="ECO:0000256" key="5">
    <source>
        <dbReference type="SAM" id="SignalP"/>
    </source>
</evidence>
<dbReference type="InterPro" id="IPR007074">
    <property type="entry name" value="LicD/FKTN/FKRP_NTP_transf"/>
</dbReference>
<protein>
    <recommendedName>
        <fullName evidence="6">LicD/FKTN/FKRP nucleotidyltransferase domain-containing protein</fullName>
    </recommendedName>
</protein>
<keyword evidence="8" id="KW-1185">Reference proteome</keyword>
<feature type="chain" id="PRO_5012655890" description="LicD/FKTN/FKRP nucleotidyltransferase domain-containing protein" evidence="5">
    <location>
        <begin position="16"/>
        <end position="768"/>
    </location>
</feature>
<organism evidence="7 8">
    <name type="scientific">Babjeviella inositovora NRRL Y-12698</name>
    <dbReference type="NCBI Taxonomy" id="984486"/>
    <lineage>
        <taxon>Eukaryota</taxon>
        <taxon>Fungi</taxon>
        <taxon>Dikarya</taxon>
        <taxon>Ascomycota</taxon>
        <taxon>Saccharomycotina</taxon>
        <taxon>Pichiomycetes</taxon>
        <taxon>Serinales incertae sedis</taxon>
        <taxon>Babjeviella</taxon>
    </lineage>
</organism>
<gene>
    <name evidence="7" type="ORF">BABINDRAFT_168749</name>
</gene>
<evidence type="ECO:0000313" key="7">
    <source>
        <dbReference type="EMBL" id="ODQ77788.1"/>
    </source>
</evidence>
<dbReference type="EMBL" id="KV454438">
    <property type="protein sequence ID" value="ODQ77788.1"/>
    <property type="molecule type" value="Genomic_DNA"/>
</dbReference>
<dbReference type="Pfam" id="PF04991">
    <property type="entry name" value="LicD"/>
    <property type="match status" value="1"/>
</dbReference>
<keyword evidence="2" id="KW-0812">Transmembrane</keyword>
<evidence type="ECO:0000313" key="8">
    <source>
        <dbReference type="Proteomes" id="UP000094336"/>
    </source>
</evidence>
<keyword evidence="4" id="KW-0472">Membrane</keyword>
<comment type="subcellular location">
    <subcellularLocation>
        <location evidence="1">Membrane</location>
        <topology evidence="1">Single-pass membrane protein</topology>
    </subcellularLocation>
</comment>
<reference evidence="8" key="1">
    <citation type="submission" date="2016-05" db="EMBL/GenBank/DDBJ databases">
        <title>Comparative genomics of biotechnologically important yeasts.</title>
        <authorList>
            <consortium name="DOE Joint Genome Institute"/>
            <person name="Riley R."/>
            <person name="Haridas S."/>
            <person name="Wolfe K.H."/>
            <person name="Lopes M.R."/>
            <person name="Hittinger C.T."/>
            <person name="Goker M."/>
            <person name="Salamov A."/>
            <person name="Wisecaver J."/>
            <person name="Long T.M."/>
            <person name="Aerts A.L."/>
            <person name="Barry K."/>
            <person name="Choi C."/>
            <person name="Clum A."/>
            <person name="Coughlan A.Y."/>
            <person name="Deshpande S."/>
            <person name="Douglass A.P."/>
            <person name="Hanson S.J."/>
            <person name="Klenk H.-P."/>
            <person name="Labutti K."/>
            <person name="Lapidus A."/>
            <person name="Lindquist E."/>
            <person name="Lipzen A."/>
            <person name="Meier-Kolthoff J.P."/>
            <person name="Ohm R.A."/>
            <person name="Otillar R.P."/>
            <person name="Pangilinan J."/>
            <person name="Peng Y."/>
            <person name="Rokas A."/>
            <person name="Rosa C.A."/>
            <person name="Scheuner C."/>
            <person name="Sibirny A.A."/>
            <person name="Slot J.C."/>
            <person name="Stielow J.B."/>
            <person name="Sun H."/>
            <person name="Kurtzman C.P."/>
            <person name="Blackwell M."/>
            <person name="Grigoriev I.V."/>
            <person name="Jeffries T.W."/>
        </authorList>
    </citation>
    <scope>NUCLEOTIDE SEQUENCE [LARGE SCALE GENOMIC DNA]</scope>
    <source>
        <strain evidence="8">NRRL Y-12698</strain>
    </source>
</reference>
<name>A0A1E3QJI9_9ASCO</name>
<dbReference type="GO" id="GO:0009100">
    <property type="term" value="P:glycoprotein metabolic process"/>
    <property type="evidence" value="ECO:0007669"/>
    <property type="project" value="UniProtKB-ARBA"/>
</dbReference>
<dbReference type="Proteomes" id="UP000094336">
    <property type="component" value="Unassembled WGS sequence"/>
</dbReference>
<keyword evidence="5" id="KW-0732">Signal</keyword>
<dbReference type="GeneID" id="30148462"/>
<feature type="domain" description="LicD/FKTN/FKRP nucleotidyltransferase" evidence="6">
    <location>
        <begin position="463"/>
        <end position="561"/>
    </location>
</feature>
<dbReference type="OrthoDB" id="444255at2759"/>